<feature type="region of interest" description="Disordered" evidence="1">
    <location>
        <begin position="178"/>
        <end position="203"/>
    </location>
</feature>
<protein>
    <submittedName>
        <fullName evidence="2">Uncharacterized protein</fullName>
    </submittedName>
</protein>
<evidence type="ECO:0000256" key="1">
    <source>
        <dbReference type="SAM" id="MobiDB-lite"/>
    </source>
</evidence>
<evidence type="ECO:0000313" key="3">
    <source>
        <dbReference type="Proteomes" id="UP000218785"/>
    </source>
</evidence>
<feature type="compositionally biased region" description="Polar residues" evidence="1">
    <location>
        <begin position="187"/>
        <end position="198"/>
    </location>
</feature>
<evidence type="ECO:0000313" key="2">
    <source>
        <dbReference type="EMBL" id="BAZ02958.1"/>
    </source>
</evidence>
<proteinExistence type="predicted"/>
<accession>A0A1Z4NB48</accession>
<dbReference type="Proteomes" id="UP000218785">
    <property type="component" value="Plasmid plasmid1"/>
</dbReference>
<organism evidence="2 3">
    <name type="scientific">Tolypothrix tenuis PCC 7101</name>
    <dbReference type="NCBI Taxonomy" id="231146"/>
    <lineage>
        <taxon>Bacteria</taxon>
        <taxon>Bacillati</taxon>
        <taxon>Cyanobacteriota</taxon>
        <taxon>Cyanophyceae</taxon>
        <taxon>Nostocales</taxon>
        <taxon>Tolypothrichaceae</taxon>
        <taxon>Tolypothrix</taxon>
    </lineage>
</organism>
<dbReference type="KEGG" id="ttq:NIES37_69710"/>
<keyword evidence="2" id="KW-0614">Plasmid</keyword>
<geneLocation type="plasmid" evidence="3">
    <name>Plasmid1 dna</name>
</geneLocation>
<sequence length="329" mass="37737">MSSSSSAINLDKLNLLTSTPDCEPVDLKKDHEYNKTNGENIQNSEIISEAEAQELRRLEAKVERGLRAFWEIGQALRQIQDQRLYRQHYKNFEEYCINRWEMSRRSAYQLMEAASVYENVRHGAQILPANERQARPLTVLPPEKQREAWNKAVSTAPSGKVTSIHVAQVAKEYQQGNVVTKSRKNKTPNLQQSTNNSKPSDERSCWNCLHCSKEFVDDPHSFYCYQLGKLSFIEKDGNQRAQSCKFWTHRQAELDEINQSRPTSQESFTLTLQLPAYLQPLIQDAAKESGLVVVDWVTNILKAAVLKSEESRNTQIHQEIIDIQVSEIA</sequence>
<gene>
    <name evidence="2" type="ORF">NIES37_69710</name>
</gene>
<reference evidence="2 3" key="1">
    <citation type="submission" date="2017-06" db="EMBL/GenBank/DDBJ databases">
        <title>Genome sequencing of cyanobaciteial culture collection at National Institute for Environmental Studies (NIES).</title>
        <authorList>
            <person name="Hirose Y."/>
            <person name="Shimura Y."/>
            <person name="Fujisawa T."/>
            <person name="Nakamura Y."/>
            <person name="Kawachi M."/>
        </authorList>
    </citation>
    <scope>NUCLEOTIDE SEQUENCE [LARGE SCALE GENOMIC DNA]</scope>
    <source>
        <strain evidence="2 3">NIES-37</strain>
        <plasmid evidence="3">Plasmid1 dna</plasmid>
    </source>
</reference>
<keyword evidence="3" id="KW-1185">Reference proteome</keyword>
<name>A0A1Z4NB48_9CYAN</name>
<dbReference type="EMBL" id="AP018249">
    <property type="protein sequence ID" value="BAZ02958.1"/>
    <property type="molecule type" value="Genomic_DNA"/>
</dbReference>
<dbReference type="AlphaFoldDB" id="A0A1Z4NB48"/>
<dbReference type="RefSeq" id="WP_096584670.1">
    <property type="nucleotide sequence ID" value="NZ_CAWNJS010000002.1"/>
</dbReference>